<dbReference type="InterPro" id="IPR011060">
    <property type="entry name" value="RibuloseP-bd_barrel"/>
</dbReference>
<dbReference type="InterPro" id="IPR000056">
    <property type="entry name" value="Ribul_P_3_epim-like"/>
</dbReference>
<evidence type="ECO:0000313" key="3">
    <source>
        <dbReference type="EMBL" id="TDO19440.1"/>
    </source>
</evidence>
<dbReference type="PROSITE" id="PS01086">
    <property type="entry name" value="RIBUL_P_3_EPIMER_2"/>
    <property type="match status" value="1"/>
</dbReference>
<dbReference type="Proteomes" id="UP000295518">
    <property type="component" value="Unassembled WGS sequence"/>
</dbReference>
<dbReference type="PANTHER" id="PTHR11749">
    <property type="entry name" value="RIBULOSE-5-PHOSPHATE-3-EPIMERASE"/>
    <property type="match status" value="1"/>
</dbReference>
<dbReference type="EMBL" id="SNWN01000014">
    <property type="protein sequence ID" value="TDO19440.1"/>
    <property type="molecule type" value="Genomic_DNA"/>
</dbReference>
<evidence type="ECO:0000313" key="4">
    <source>
        <dbReference type="Proteomes" id="UP000295518"/>
    </source>
</evidence>
<name>A0A4R6IB67_9MOLU</name>
<keyword evidence="2" id="KW-0413">Isomerase</keyword>
<dbReference type="GO" id="GO:0016857">
    <property type="term" value="F:racemase and epimerase activity, acting on carbohydrates and derivatives"/>
    <property type="evidence" value="ECO:0007669"/>
    <property type="project" value="InterPro"/>
</dbReference>
<organism evidence="3 4">
    <name type="scientific">Mycoplasma testudineum</name>
    <dbReference type="NCBI Taxonomy" id="244584"/>
    <lineage>
        <taxon>Bacteria</taxon>
        <taxon>Bacillati</taxon>
        <taxon>Mycoplasmatota</taxon>
        <taxon>Mollicutes</taxon>
        <taxon>Mycoplasmataceae</taxon>
        <taxon>Mycoplasma</taxon>
    </lineage>
</organism>
<dbReference type="AlphaFoldDB" id="A0A4R6IB67"/>
<dbReference type="RefSeq" id="WP_094254864.1">
    <property type="nucleotide sequence ID" value="NZ_NNCE01000006.1"/>
</dbReference>
<keyword evidence="1" id="KW-0479">Metal-binding</keyword>
<sequence>MNKTKKYVTPSILNVPVLDRRNYINKLVAMGIEWIHYDFMDGIFVPNKAIEIDEFIKLRKHSAKHIADAHLMVQDVETWIEELINWSDYITIHYEASSHDDILKILQKYRHRTKMGIAIKPDTDVEKIKGLIPLTKLVLVMSVEPGKGGQKFIPTSLVKVEKIRSLVDEINMKFANEEKYIPIVIQIDGGIDITTGPHAFKAGVDAAVSGTFLMNNLSVETIENIKG</sequence>
<dbReference type="Pfam" id="PF00834">
    <property type="entry name" value="Ribul_P_3_epim"/>
    <property type="match status" value="1"/>
</dbReference>
<evidence type="ECO:0000256" key="1">
    <source>
        <dbReference type="ARBA" id="ARBA00022723"/>
    </source>
</evidence>
<protein>
    <submittedName>
        <fullName evidence="3">Ribulose-phosphate 3-epimerase</fullName>
    </submittedName>
</protein>
<keyword evidence="4" id="KW-1185">Reference proteome</keyword>
<comment type="caution">
    <text evidence="3">The sequence shown here is derived from an EMBL/GenBank/DDBJ whole genome shotgun (WGS) entry which is preliminary data.</text>
</comment>
<dbReference type="CDD" id="cd00429">
    <property type="entry name" value="RPE"/>
    <property type="match status" value="1"/>
</dbReference>
<evidence type="ECO:0000256" key="2">
    <source>
        <dbReference type="ARBA" id="ARBA00023235"/>
    </source>
</evidence>
<dbReference type="Gene3D" id="3.20.20.70">
    <property type="entry name" value="Aldolase class I"/>
    <property type="match status" value="1"/>
</dbReference>
<proteinExistence type="predicted"/>
<dbReference type="GO" id="GO:0046872">
    <property type="term" value="F:metal ion binding"/>
    <property type="evidence" value="ECO:0007669"/>
    <property type="project" value="UniProtKB-KW"/>
</dbReference>
<gene>
    <name evidence="3" type="ORF">EI74_0711</name>
</gene>
<dbReference type="GO" id="GO:0005975">
    <property type="term" value="P:carbohydrate metabolic process"/>
    <property type="evidence" value="ECO:0007669"/>
    <property type="project" value="InterPro"/>
</dbReference>
<dbReference type="NCBIfam" id="NF004076">
    <property type="entry name" value="PRK05581.1-4"/>
    <property type="match status" value="1"/>
</dbReference>
<dbReference type="OrthoDB" id="1645589at2"/>
<dbReference type="SUPFAM" id="SSF51366">
    <property type="entry name" value="Ribulose-phoshate binding barrel"/>
    <property type="match status" value="1"/>
</dbReference>
<accession>A0A4R6IB67</accession>
<dbReference type="InterPro" id="IPR013785">
    <property type="entry name" value="Aldolase_TIM"/>
</dbReference>
<reference evidence="3 4" key="1">
    <citation type="submission" date="2019-03" db="EMBL/GenBank/DDBJ databases">
        <title>Genomic Encyclopedia of Archaeal and Bacterial Type Strains, Phase II (KMG-II): from individual species to whole genera.</title>
        <authorList>
            <person name="Goeker M."/>
        </authorList>
    </citation>
    <scope>NUCLEOTIDE SEQUENCE [LARGE SCALE GENOMIC DNA]</scope>
    <source>
        <strain evidence="3 4">ATCC 700618</strain>
    </source>
</reference>